<dbReference type="FunFam" id="1.10.720.40:FF:000001">
    <property type="entry name" value="LEM domain containing 2, isoform CRA_a"/>
    <property type="match status" value="1"/>
</dbReference>
<dbReference type="AlphaFoldDB" id="A0A6J2UZZ3"/>
<dbReference type="SUPFAM" id="SSF63451">
    <property type="entry name" value="LEM domain"/>
    <property type="match status" value="1"/>
</dbReference>
<proteinExistence type="predicted"/>
<reference evidence="5" key="1">
    <citation type="submission" date="2025-08" db="UniProtKB">
        <authorList>
            <consortium name="RefSeq"/>
        </authorList>
    </citation>
    <scope>IDENTIFICATION</scope>
</reference>
<dbReference type="InParanoid" id="A0A6J2UZZ3"/>
<dbReference type="PANTHER" id="PTHR12019">
    <property type="entry name" value="LAMINA-ASSOCIATED POLYPEPTIDE THYMOPOIETIN"/>
    <property type="match status" value="1"/>
</dbReference>
<accession>A0A6J2UZZ3</accession>
<dbReference type="CTD" id="2010"/>
<gene>
    <name evidence="5" type="primary">emd</name>
</gene>
<feature type="transmembrane region" description="Helical" evidence="2">
    <location>
        <begin position="142"/>
        <end position="160"/>
    </location>
</feature>
<dbReference type="Pfam" id="PF03020">
    <property type="entry name" value="LEM"/>
    <property type="match status" value="1"/>
</dbReference>
<dbReference type="Gene3D" id="1.10.720.40">
    <property type="match status" value="1"/>
</dbReference>
<dbReference type="InterPro" id="IPR051656">
    <property type="entry name" value="LEM_domain"/>
</dbReference>
<organism evidence="4 5">
    <name type="scientific">Chanos chanos</name>
    <name type="common">Milkfish</name>
    <name type="synonym">Mugil chanos</name>
    <dbReference type="NCBI Taxonomy" id="29144"/>
    <lineage>
        <taxon>Eukaryota</taxon>
        <taxon>Metazoa</taxon>
        <taxon>Chordata</taxon>
        <taxon>Craniata</taxon>
        <taxon>Vertebrata</taxon>
        <taxon>Euteleostomi</taxon>
        <taxon>Actinopterygii</taxon>
        <taxon>Neopterygii</taxon>
        <taxon>Teleostei</taxon>
        <taxon>Ostariophysi</taxon>
        <taxon>Gonorynchiformes</taxon>
        <taxon>Chanidae</taxon>
        <taxon>Chanos</taxon>
    </lineage>
</organism>
<feature type="domain" description="LEM" evidence="3">
    <location>
        <begin position="1"/>
        <end position="45"/>
    </location>
</feature>
<dbReference type="PROSITE" id="PS50954">
    <property type="entry name" value="LEM"/>
    <property type="match status" value="1"/>
</dbReference>
<dbReference type="InterPro" id="IPR011015">
    <property type="entry name" value="LEM/LEM-like_dom_sf"/>
</dbReference>
<keyword evidence="2" id="KW-1133">Transmembrane helix</keyword>
<dbReference type="SMART" id="SM00540">
    <property type="entry name" value="LEM"/>
    <property type="match status" value="1"/>
</dbReference>
<dbReference type="InterPro" id="IPR003887">
    <property type="entry name" value="LEM_dom"/>
</dbReference>
<evidence type="ECO:0000256" key="2">
    <source>
        <dbReference type="SAM" id="Phobius"/>
    </source>
</evidence>
<evidence type="ECO:0000313" key="4">
    <source>
        <dbReference type="Proteomes" id="UP000504632"/>
    </source>
</evidence>
<dbReference type="GeneID" id="115808358"/>
<feature type="region of interest" description="Disordered" evidence="1">
    <location>
        <begin position="112"/>
        <end position="135"/>
    </location>
</feature>
<evidence type="ECO:0000313" key="5">
    <source>
        <dbReference type="RefSeq" id="XP_030625569.1"/>
    </source>
</evidence>
<sequence length="176" mass="19828">MSSLSNKSDKEISDLLDDYGIKHGPIVGSTRGLYEKKLREAMAKNSKPLSSDKTYYREEAEEVEYITYHAPTRLEGYGDVTRRTVARDYTDHTDSAGDHKYDPIIRPTHVTYQSASRTTSAPPKTISRKTDTNSAKSGGFPGWLQILVFLVIAVFLYYVYSTMEPAEENPFNEISA</sequence>
<keyword evidence="4" id="KW-1185">Reference proteome</keyword>
<name>A0A6J2UZZ3_CHACN</name>
<evidence type="ECO:0000259" key="3">
    <source>
        <dbReference type="PROSITE" id="PS50954"/>
    </source>
</evidence>
<keyword evidence="2" id="KW-0472">Membrane</keyword>
<dbReference type="OrthoDB" id="10015574at2759"/>
<dbReference type="RefSeq" id="XP_030625569.1">
    <property type="nucleotide sequence ID" value="XM_030769709.1"/>
</dbReference>
<evidence type="ECO:0000256" key="1">
    <source>
        <dbReference type="SAM" id="MobiDB-lite"/>
    </source>
</evidence>
<dbReference type="Proteomes" id="UP000504632">
    <property type="component" value="Chromosome 3"/>
</dbReference>
<keyword evidence="2" id="KW-0812">Transmembrane</keyword>
<protein>
    <submittedName>
        <fullName evidence="5">Emerin (Emery-Dreifuss muscular dystrophy)</fullName>
    </submittedName>
</protein>
<dbReference type="PANTHER" id="PTHR12019:SF5">
    <property type="entry name" value="EMERIN (EMERY-DREIFUSS MUSCULAR DYSTROPHY)"/>
    <property type="match status" value="1"/>
</dbReference>
<feature type="compositionally biased region" description="Polar residues" evidence="1">
    <location>
        <begin position="112"/>
        <end position="122"/>
    </location>
</feature>